<proteinExistence type="inferred from homology"/>
<dbReference type="OrthoDB" id="416253at2759"/>
<dbReference type="PRINTS" id="PR00069">
    <property type="entry name" value="ALDKETRDTASE"/>
</dbReference>
<dbReference type="Gene3D" id="1.10.1370.40">
    <property type="match status" value="1"/>
</dbReference>
<keyword evidence="2 8" id="KW-0645">Protease</keyword>
<dbReference type="GO" id="GO:0016491">
    <property type="term" value="F:oxidoreductase activity"/>
    <property type="evidence" value="ECO:0007669"/>
    <property type="project" value="UniProtKB-KW"/>
</dbReference>
<feature type="non-terminal residue" evidence="11">
    <location>
        <position position="1"/>
    </location>
</feature>
<comment type="similarity">
    <text evidence="8">Belongs to the peptidase M3 family.</text>
</comment>
<dbReference type="InterPro" id="IPR020471">
    <property type="entry name" value="AKR"/>
</dbReference>
<dbReference type="GO" id="GO:0004222">
    <property type="term" value="F:metalloendopeptidase activity"/>
    <property type="evidence" value="ECO:0007669"/>
    <property type="project" value="InterPro"/>
</dbReference>
<dbReference type="AlphaFoldDB" id="A0A3M7DUU2"/>
<keyword evidence="5 8" id="KW-0862">Zinc</keyword>
<dbReference type="GO" id="GO:0006508">
    <property type="term" value="P:proteolysis"/>
    <property type="evidence" value="ECO:0007669"/>
    <property type="project" value="UniProtKB-KW"/>
</dbReference>
<evidence type="ECO:0000313" key="11">
    <source>
        <dbReference type="EMBL" id="RMY67910.1"/>
    </source>
</evidence>
<evidence type="ECO:0000256" key="2">
    <source>
        <dbReference type="ARBA" id="ARBA00022670"/>
    </source>
</evidence>
<evidence type="ECO:0000313" key="12">
    <source>
        <dbReference type="Proteomes" id="UP000269276"/>
    </source>
</evidence>
<dbReference type="EMBL" id="QWIP01000254">
    <property type="protein sequence ID" value="RMY67910.1"/>
    <property type="molecule type" value="Genomic_DNA"/>
</dbReference>
<dbReference type="SUPFAM" id="SSF51430">
    <property type="entry name" value="NAD(P)-linked oxidoreductase"/>
    <property type="match status" value="1"/>
</dbReference>
<evidence type="ECO:0000256" key="8">
    <source>
        <dbReference type="RuleBase" id="RU003435"/>
    </source>
</evidence>
<dbReference type="FunFam" id="3.20.20.100:FF:000007">
    <property type="entry name" value="NAD(P)H-dependent D-xylose reductase xyl1"/>
    <property type="match status" value="1"/>
</dbReference>
<dbReference type="InterPro" id="IPR001567">
    <property type="entry name" value="Pept_M3A_M3B_dom"/>
</dbReference>
<comment type="cofactor">
    <cofactor evidence="8">
        <name>Zn(2+)</name>
        <dbReference type="ChEBI" id="CHEBI:29105"/>
    </cofactor>
    <text evidence="8">Binds 1 zinc ion.</text>
</comment>
<evidence type="ECO:0000256" key="5">
    <source>
        <dbReference type="ARBA" id="ARBA00022833"/>
    </source>
</evidence>
<dbReference type="GO" id="GO:0046872">
    <property type="term" value="F:metal ion binding"/>
    <property type="evidence" value="ECO:0007669"/>
    <property type="project" value="UniProtKB-UniRule"/>
</dbReference>
<dbReference type="Pfam" id="PF01432">
    <property type="entry name" value="Peptidase_M3"/>
    <property type="match status" value="1"/>
</dbReference>
<name>A0A3M7DUU2_HORWE</name>
<dbReference type="PANTHER" id="PTHR11732">
    <property type="entry name" value="ALDO/KETO REDUCTASE"/>
    <property type="match status" value="1"/>
</dbReference>
<organism evidence="11 12">
    <name type="scientific">Hortaea werneckii</name>
    <name type="common">Black yeast</name>
    <name type="synonym">Cladosporium werneckii</name>
    <dbReference type="NCBI Taxonomy" id="91943"/>
    <lineage>
        <taxon>Eukaryota</taxon>
        <taxon>Fungi</taxon>
        <taxon>Dikarya</taxon>
        <taxon>Ascomycota</taxon>
        <taxon>Pezizomycotina</taxon>
        <taxon>Dothideomycetes</taxon>
        <taxon>Dothideomycetidae</taxon>
        <taxon>Mycosphaerellales</taxon>
        <taxon>Teratosphaeriaceae</taxon>
        <taxon>Hortaea</taxon>
    </lineage>
</organism>
<keyword evidence="4 8" id="KW-0378">Hydrolase</keyword>
<evidence type="ECO:0000259" key="9">
    <source>
        <dbReference type="Pfam" id="PF00248"/>
    </source>
</evidence>
<protein>
    <submittedName>
        <fullName evidence="11">Uncharacterized protein</fullName>
    </submittedName>
</protein>
<gene>
    <name evidence="11" type="ORF">D0863_07459</name>
</gene>
<comment type="caution">
    <text evidence="11">The sequence shown here is derived from an EMBL/GenBank/DDBJ whole genome shotgun (WGS) entry which is preliminary data.</text>
</comment>
<evidence type="ECO:0000256" key="7">
    <source>
        <dbReference type="ARBA" id="ARBA00023049"/>
    </source>
</evidence>
<evidence type="ECO:0000256" key="3">
    <source>
        <dbReference type="ARBA" id="ARBA00022723"/>
    </source>
</evidence>
<keyword evidence="6" id="KW-0560">Oxidoreductase</keyword>
<feature type="domain" description="NADP-dependent oxidoreductase" evidence="9">
    <location>
        <begin position="166"/>
        <end position="435"/>
    </location>
</feature>
<dbReference type="Gene3D" id="3.20.20.100">
    <property type="entry name" value="NADP-dependent oxidoreductase domain"/>
    <property type="match status" value="1"/>
</dbReference>
<dbReference type="SUPFAM" id="SSF55486">
    <property type="entry name" value="Metalloproteases ('zincins'), catalytic domain"/>
    <property type="match status" value="1"/>
</dbReference>
<evidence type="ECO:0000256" key="6">
    <source>
        <dbReference type="ARBA" id="ARBA00023002"/>
    </source>
</evidence>
<evidence type="ECO:0000259" key="10">
    <source>
        <dbReference type="Pfam" id="PF01432"/>
    </source>
</evidence>
<dbReference type="Proteomes" id="UP000269276">
    <property type="component" value="Unassembled WGS sequence"/>
</dbReference>
<dbReference type="InterPro" id="IPR036812">
    <property type="entry name" value="NAD(P)_OxRdtase_dom_sf"/>
</dbReference>
<evidence type="ECO:0000256" key="4">
    <source>
        <dbReference type="ARBA" id="ARBA00022801"/>
    </source>
</evidence>
<feature type="domain" description="Peptidase M3A/M3B catalytic" evidence="10">
    <location>
        <begin position="4"/>
        <end position="107"/>
    </location>
</feature>
<evidence type="ECO:0000256" key="1">
    <source>
        <dbReference type="ARBA" id="ARBA00007905"/>
    </source>
</evidence>
<comment type="similarity">
    <text evidence="1">Belongs to the aldo/keto reductase family.</text>
</comment>
<dbReference type="InterPro" id="IPR023210">
    <property type="entry name" value="NADP_OxRdtase_dom"/>
</dbReference>
<sequence length="615" mass="69628">HRYLQHHEVVVLFHELGHGIHDLVAKTEFARFHGASTAEDFNEAPSQMLEHWCWHPKVLKSLGQLHTAQDEVHDQEHLTNRQERSMPDHLIEKLLHSRKMKDAVKILGMLSIYASDMFSTVFEKDPRDGNAGWRYRRTVLENGSSKDEMQTGKTVKLNTGAKIPQLGFGTWQSAPGEVGTAVYEALKAGYRHLDLARIYQNQPEVAEGMKRAYAEVPGLKREDIFITSKLWNIDHRPQDVGPALDECLKELQLDYLDLYLIHWPVAFKQNGRVLMPKKNDNEIDLDMDVSLVDTWKAMLELPKSKAKAVGVSNFTVEMLEAIIKATGVTPAANQVERHPLIPDLRLMEYCAQKGIHVTAYSAFGNNTVGEPLLITHPEIKKIAEKLGVTPANVIIAWSQLGEHSVIPKSVTPSRIRDNFKEIELSQEDIKAIDAIGKTPKRYNVPYSYNPKWNINIWNDEKEVGATQTPFPDPMQRDKVLMIYPFLPPISERDPFQSLEPIVIPDFVLRISVHGAIEQELHRAPRIAEPLPRGGKLRYYVVRRGSGLLDLLRRVFGLEVQAGLRGQGDDGTRAVVREEALEVMVRARSIWECLFGRRIPFPMVEEGQGEDGAFGG</sequence>
<keyword evidence="3 8" id="KW-0479">Metal-binding</keyword>
<reference evidence="11 12" key="1">
    <citation type="journal article" date="2018" name="BMC Genomics">
        <title>Genomic evidence for intraspecific hybridization in a clonal and extremely halotolerant yeast.</title>
        <authorList>
            <person name="Gostincar C."/>
            <person name="Stajich J.E."/>
            <person name="Zupancic J."/>
            <person name="Zalar P."/>
            <person name="Gunde-Cimerman N."/>
        </authorList>
    </citation>
    <scope>NUCLEOTIDE SEQUENCE [LARGE SCALE GENOMIC DNA]</scope>
    <source>
        <strain evidence="11 12">EXF-2682</strain>
    </source>
</reference>
<accession>A0A3M7DUU2</accession>
<keyword evidence="7 8" id="KW-0482">Metalloprotease</keyword>
<dbReference type="Pfam" id="PF00248">
    <property type="entry name" value="Aldo_ket_red"/>
    <property type="match status" value="1"/>
</dbReference>